<evidence type="ECO:0000259" key="3">
    <source>
        <dbReference type="Pfam" id="PF01171"/>
    </source>
</evidence>
<dbReference type="PIRSF" id="PIRSF004976">
    <property type="entry name" value="ATPase_YdaO"/>
    <property type="match status" value="1"/>
</dbReference>
<keyword evidence="5" id="KW-1185">Reference proteome</keyword>
<keyword evidence="2" id="KW-0067">ATP-binding</keyword>
<evidence type="ECO:0000256" key="1">
    <source>
        <dbReference type="ARBA" id="ARBA00022679"/>
    </source>
</evidence>
<dbReference type="AlphaFoldDB" id="A0A8E1QXY4"/>
<dbReference type="RefSeq" id="WP_053398769.1">
    <property type="nucleotide sequence ID" value="NZ_LFQU01000021.1"/>
</dbReference>
<proteinExistence type="predicted"/>
<evidence type="ECO:0000313" key="5">
    <source>
        <dbReference type="Proteomes" id="UP000036951"/>
    </source>
</evidence>
<reference evidence="4 5" key="1">
    <citation type="submission" date="2015-06" db="EMBL/GenBank/DDBJ databases">
        <title>Prevotella sp. 109, sp. nov., a novel member of the family Prevotellaceae isolated from human faeces.</title>
        <authorList>
            <person name="Shkoporov A.N."/>
            <person name="Chaplin A.V."/>
            <person name="Kafarskaia L.I."/>
            <person name="Efimov B.A."/>
        </authorList>
    </citation>
    <scope>NUCLEOTIDE SEQUENCE [LARGE SCALE GENOMIC DNA]</scope>
    <source>
        <strain evidence="4 5">109</strain>
    </source>
</reference>
<feature type="binding site" evidence="2">
    <location>
        <position position="69"/>
    </location>
    <ligand>
        <name>ATP</name>
        <dbReference type="ChEBI" id="CHEBI:30616"/>
    </ligand>
</feature>
<feature type="domain" description="tRNA(Ile)-lysidine/2-thiocytidine synthase N-terminal" evidence="3">
    <location>
        <begin position="33"/>
        <end position="196"/>
    </location>
</feature>
<dbReference type="InterPro" id="IPR035107">
    <property type="entry name" value="tRNA_thiolation_TtcA_Ctu1"/>
</dbReference>
<evidence type="ECO:0000256" key="2">
    <source>
        <dbReference type="PIRSR" id="PIRSR004976-51"/>
    </source>
</evidence>
<dbReference type="OrthoDB" id="9807403at2"/>
<organism evidence="4 5">
    <name type="scientific">Xylanibacter rarus</name>
    <dbReference type="NCBI Taxonomy" id="1676614"/>
    <lineage>
        <taxon>Bacteria</taxon>
        <taxon>Pseudomonadati</taxon>
        <taxon>Bacteroidota</taxon>
        <taxon>Bacteroidia</taxon>
        <taxon>Bacteroidales</taxon>
        <taxon>Prevotellaceae</taxon>
        <taxon>Xylanibacter</taxon>
    </lineage>
</organism>
<feature type="binding site" evidence="2">
    <location>
        <begin position="37"/>
        <end position="39"/>
    </location>
    <ligand>
        <name>ATP</name>
        <dbReference type="ChEBI" id="CHEBI:30616"/>
    </ligand>
</feature>
<dbReference type="Proteomes" id="UP000036951">
    <property type="component" value="Unassembled WGS sequence"/>
</dbReference>
<evidence type="ECO:0000313" key="4">
    <source>
        <dbReference type="EMBL" id="KOO67959.1"/>
    </source>
</evidence>
<dbReference type="PANTHER" id="PTHR43686">
    <property type="entry name" value="SULFURTRANSFERASE-RELATED"/>
    <property type="match status" value="1"/>
</dbReference>
<dbReference type="Gene3D" id="3.40.50.620">
    <property type="entry name" value="HUPs"/>
    <property type="match status" value="1"/>
</dbReference>
<dbReference type="InterPro" id="IPR011063">
    <property type="entry name" value="TilS/TtcA_N"/>
</dbReference>
<dbReference type="Pfam" id="PF01171">
    <property type="entry name" value="ATP_bind_3"/>
    <property type="match status" value="1"/>
</dbReference>
<dbReference type="CDD" id="cd24138">
    <property type="entry name" value="TtcA-like"/>
    <property type="match status" value="1"/>
</dbReference>
<dbReference type="PANTHER" id="PTHR43686:SF1">
    <property type="entry name" value="AMINOTRAN_5 DOMAIN-CONTAINING PROTEIN"/>
    <property type="match status" value="1"/>
</dbReference>
<dbReference type="GO" id="GO:0016740">
    <property type="term" value="F:transferase activity"/>
    <property type="evidence" value="ECO:0007669"/>
    <property type="project" value="UniProtKB-KW"/>
</dbReference>
<dbReference type="EMBL" id="LFQU01000021">
    <property type="protein sequence ID" value="KOO67959.1"/>
    <property type="molecule type" value="Genomic_DNA"/>
</dbReference>
<dbReference type="InterPro" id="IPR014729">
    <property type="entry name" value="Rossmann-like_a/b/a_fold"/>
</dbReference>
<sequence>MPILSDNEKLERKIISRFQKAIYDYNLICDNDKILIGISGGKDSLCLVDLISRRLKINKPSFSVEALHIRMANIKYESDISYLKNFTESRGIKFNVVTTEFNAMTDKRKSPCFLCSWNRRKQLFTIAQELGCNKIALGHHMDDIIHTTMMNLYFQGSFSTMPVRLKMRKMPITIIRPLCLEEEKDIKQYAINNNYKKQIKLCPYETDSHRNDICLLFNEVEKMNNEARYSIWNALEKNGKLIEE</sequence>
<comment type="caution">
    <text evidence="4">The sequence shown here is derived from an EMBL/GenBank/DDBJ whole genome shotgun (WGS) entry which is preliminary data.</text>
</comment>
<gene>
    <name evidence="4" type="ORF">ACU52_10685</name>
</gene>
<dbReference type="SUPFAM" id="SSF52402">
    <property type="entry name" value="Adenine nucleotide alpha hydrolases-like"/>
    <property type="match status" value="1"/>
</dbReference>
<protein>
    <submittedName>
        <fullName evidence="4">PP-loop domain protein</fullName>
    </submittedName>
</protein>
<keyword evidence="1" id="KW-0808">Transferase</keyword>
<keyword evidence="2" id="KW-0547">Nucleotide-binding</keyword>
<feature type="binding site" evidence="2">
    <location>
        <position position="43"/>
    </location>
    <ligand>
        <name>ATP</name>
        <dbReference type="ChEBI" id="CHEBI:30616"/>
    </ligand>
</feature>
<feature type="binding site" evidence="2">
    <location>
        <position position="143"/>
    </location>
    <ligand>
        <name>ATP</name>
        <dbReference type="ChEBI" id="CHEBI:30616"/>
    </ligand>
</feature>
<dbReference type="GO" id="GO:0005524">
    <property type="term" value="F:ATP binding"/>
    <property type="evidence" value="ECO:0007669"/>
    <property type="project" value="UniProtKB-KW"/>
</dbReference>
<accession>A0A8E1QXY4</accession>
<feature type="binding site" evidence="2">
    <location>
        <position position="138"/>
    </location>
    <ligand>
        <name>ATP</name>
        <dbReference type="ChEBI" id="CHEBI:30616"/>
    </ligand>
</feature>
<dbReference type="GO" id="GO:0008033">
    <property type="term" value="P:tRNA processing"/>
    <property type="evidence" value="ECO:0007669"/>
    <property type="project" value="InterPro"/>
</dbReference>
<name>A0A8E1QXY4_9BACT</name>